<dbReference type="PANTHER" id="PTHR30160">
    <property type="entry name" value="TETRAACYLDISACCHARIDE 4'-KINASE-RELATED"/>
    <property type="match status" value="1"/>
</dbReference>
<keyword evidence="2" id="KW-0328">Glycosyltransferase</keyword>
<dbReference type="GO" id="GO:0005829">
    <property type="term" value="C:cytosol"/>
    <property type="evidence" value="ECO:0007669"/>
    <property type="project" value="TreeGrafter"/>
</dbReference>
<comment type="caution">
    <text evidence="9">The sequence shown here is derived from an EMBL/GenBank/DDBJ whole genome shotgun (WGS) entry which is preliminary data.</text>
</comment>
<dbReference type="InterPro" id="IPR051199">
    <property type="entry name" value="LPS_LOS_Heptosyltrfase"/>
</dbReference>
<reference evidence="9" key="1">
    <citation type="journal article" date="2021" name="bioRxiv">
        <title>Unraveling nitrogen, sulfur and carbon metabolic pathways and microbial community transcriptional responses to substrate deprivation and toxicity stresses in a bioreactor mimicking anoxic brackish coastal sediment conditions.</title>
        <authorList>
            <person name="Martins P.D."/>
            <person name="Echeveste M.J."/>
            <person name="Arshad A."/>
            <person name="Kurth J."/>
            <person name="Ouboter H."/>
            <person name="Jetten M.S.M."/>
            <person name="Welte C.U."/>
        </authorList>
    </citation>
    <scope>NUCLEOTIDE SEQUENCE</scope>
    <source>
        <strain evidence="9">MAG_39</strain>
    </source>
</reference>
<dbReference type="GO" id="GO:0008713">
    <property type="term" value="F:ADP-heptose-lipopolysaccharide heptosyltransferase activity"/>
    <property type="evidence" value="ECO:0007669"/>
    <property type="project" value="UniProtKB-EC"/>
</dbReference>
<comment type="similarity">
    <text evidence="6">Belongs to the glycosyltransferase 9 family.</text>
</comment>
<evidence type="ECO:0000313" key="9">
    <source>
        <dbReference type="EMBL" id="MBZ0156367.1"/>
    </source>
</evidence>
<keyword evidence="1" id="KW-0963">Cytoplasm</keyword>
<dbReference type="PANTHER" id="PTHR30160:SF7">
    <property type="entry name" value="ADP-HEPTOSE--LPS HEPTOSYLTRANSFERASE 2"/>
    <property type="match status" value="1"/>
</dbReference>
<dbReference type="SUPFAM" id="SSF56784">
    <property type="entry name" value="HAD-like"/>
    <property type="match status" value="1"/>
</dbReference>
<gene>
    <name evidence="9" type="primary">waaF</name>
    <name evidence="9" type="ORF">K8I29_09190</name>
</gene>
<protein>
    <recommendedName>
        <fullName evidence="7">lipopolysaccharide heptosyltransferase II</fullName>
        <ecNumber evidence="7">2.4.99.24</ecNumber>
    </recommendedName>
</protein>
<dbReference type="NCBIfam" id="TIGR02195">
    <property type="entry name" value="heptsyl_trn_II"/>
    <property type="match status" value="1"/>
</dbReference>
<keyword evidence="4" id="KW-0479">Metal-binding</keyword>
<dbReference type="SUPFAM" id="SSF53756">
    <property type="entry name" value="UDP-Glycosyltransferase/glycogen phosphorylase"/>
    <property type="match status" value="1"/>
</dbReference>
<dbReference type="InterPro" id="IPR006543">
    <property type="entry name" value="Histidinol-phos"/>
</dbReference>
<dbReference type="GO" id="GO:0009244">
    <property type="term" value="P:lipopolysaccharide core region biosynthetic process"/>
    <property type="evidence" value="ECO:0007669"/>
    <property type="project" value="TreeGrafter"/>
</dbReference>
<dbReference type="InterPro" id="IPR011910">
    <property type="entry name" value="RfaF"/>
</dbReference>
<evidence type="ECO:0000313" key="10">
    <source>
        <dbReference type="Proteomes" id="UP000705867"/>
    </source>
</evidence>
<organism evidence="9 10">
    <name type="scientific">Candidatus Nitrobium versatile</name>
    <dbReference type="NCBI Taxonomy" id="2884831"/>
    <lineage>
        <taxon>Bacteria</taxon>
        <taxon>Pseudomonadati</taxon>
        <taxon>Nitrospirota</taxon>
        <taxon>Nitrospiria</taxon>
        <taxon>Nitrospirales</taxon>
        <taxon>Nitrospiraceae</taxon>
        <taxon>Candidatus Nitrobium</taxon>
    </lineage>
</organism>
<dbReference type="Pfam" id="PF13242">
    <property type="entry name" value="Hydrolase_like"/>
    <property type="match status" value="1"/>
</dbReference>
<keyword evidence="5" id="KW-0378">Hydrolase</keyword>
<dbReference type="InterPro" id="IPR036412">
    <property type="entry name" value="HAD-like_sf"/>
</dbReference>
<dbReference type="NCBIfam" id="TIGR01662">
    <property type="entry name" value="HAD-SF-IIIA"/>
    <property type="match status" value="1"/>
</dbReference>
<dbReference type="CDD" id="cd03789">
    <property type="entry name" value="GT9_LPS_heptosyltransferase"/>
    <property type="match status" value="1"/>
</dbReference>
<evidence type="ECO:0000256" key="8">
    <source>
        <dbReference type="ARBA" id="ARBA00047503"/>
    </source>
</evidence>
<evidence type="ECO:0000256" key="2">
    <source>
        <dbReference type="ARBA" id="ARBA00022676"/>
    </source>
</evidence>
<name>A0A953JAH9_9BACT</name>
<evidence type="ECO:0000256" key="5">
    <source>
        <dbReference type="ARBA" id="ARBA00022801"/>
    </source>
</evidence>
<dbReference type="Proteomes" id="UP000705867">
    <property type="component" value="Unassembled WGS sequence"/>
</dbReference>
<keyword evidence="3" id="KW-0808">Transferase</keyword>
<sequence>MSESSSSTILIRGVNWVGDAVMTLPAVRAVKKAFPGAKVSLLVKPLVKPVFEGDPAIDEIIEYDERFRGITGRLSLARLLGKRGFSHAILLQNAFDAALLAFLAGVPERIGYDRDGRGLLLTRRVPFTGGDRKIHHIRYYLDLLNAAGIPAEYTHPWICLSGEEKRAARERLAAMGRPVLGINPGATYGSAKRWFPERFTEVARRFISETGGSVVIFGGPKETDIAQEIHEAAAGHPLSADSSSSLLNLAGKTSLRELMALIAECDALLTNDSGPMHIAYAVGTPSVSLFGSTSPELTGPVGEGNVVLRKDMACSPCFERTCKNGDMKCMDALSGEEVYRAIGDILPRRRAVFFDRDGTLCRDAHYLNKWEDFELFSDLDSLQLLKARGFVLIGVSNQSGIHRGLVQEAFVREVNSVFTSRYGFDAFYYCPHGPGEGCPCRKPAPSMLLTARGEHRIDLRRSYVVGDKDDDMLLARAVGAKGILVKTGKQAGSDYADHIAENLRDAVEYILVHE</sequence>
<dbReference type="AlphaFoldDB" id="A0A953JAH9"/>
<dbReference type="EC" id="2.4.99.24" evidence="7"/>
<dbReference type="EMBL" id="JAIOIV010000074">
    <property type="protein sequence ID" value="MBZ0156367.1"/>
    <property type="molecule type" value="Genomic_DNA"/>
</dbReference>
<dbReference type="GO" id="GO:0046872">
    <property type="term" value="F:metal ion binding"/>
    <property type="evidence" value="ECO:0007669"/>
    <property type="project" value="UniProtKB-KW"/>
</dbReference>
<dbReference type="Gene3D" id="3.40.50.1000">
    <property type="entry name" value="HAD superfamily/HAD-like"/>
    <property type="match status" value="1"/>
</dbReference>
<comment type="catalytic activity">
    <reaction evidence="8">
        <text>an L-alpha-D-Hep-(1-&gt;5)-[alpha-Kdo-(2-&gt;4)]-alpha-Kdo-(2-&gt;6)-lipid A + ADP-L-glycero-beta-D-manno-heptose = an L-alpha-D-Hep-(1-&gt;3)-L-alpha-D-Hep-(1-&gt;5)-[alpha-Kdo-(2-&gt;4)]-alpha-Kdo-(2-&gt;6)-lipid A + ADP + H(+)</text>
        <dbReference type="Rhea" id="RHEA:74071"/>
        <dbReference type="ChEBI" id="CHEBI:15378"/>
        <dbReference type="ChEBI" id="CHEBI:61506"/>
        <dbReference type="ChEBI" id="CHEBI:193068"/>
        <dbReference type="ChEBI" id="CHEBI:193069"/>
        <dbReference type="ChEBI" id="CHEBI:456216"/>
        <dbReference type="EC" id="2.4.99.24"/>
    </reaction>
</comment>
<dbReference type="GO" id="GO:0016791">
    <property type="term" value="F:phosphatase activity"/>
    <property type="evidence" value="ECO:0007669"/>
    <property type="project" value="InterPro"/>
</dbReference>
<dbReference type="InterPro" id="IPR023214">
    <property type="entry name" value="HAD_sf"/>
</dbReference>
<reference evidence="9" key="2">
    <citation type="submission" date="2021-08" db="EMBL/GenBank/DDBJ databases">
        <authorList>
            <person name="Dalcin Martins P."/>
        </authorList>
    </citation>
    <scope>NUCLEOTIDE SEQUENCE</scope>
    <source>
        <strain evidence="9">MAG_39</strain>
    </source>
</reference>
<evidence type="ECO:0000256" key="1">
    <source>
        <dbReference type="ARBA" id="ARBA00022490"/>
    </source>
</evidence>
<dbReference type="Gene3D" id="3.40.50.2000">
    <property type="entry name" value="Glycogen Phosphorylase B"/>
    <property type="match status" value="2"/>
</dbReference>
<dbReference type="Pfam" id="PF01075">
    <property type="entry name" value="Glyco_transf_9"/>
    <property type="match status" value="1"/>
</dbReference>
<dbReference type="InterPro" id="IPR002201">
    <property type="entry name" value="Glyco_trans_9"/>
</dbReference>
<proteinExistence type="inferred from homology"/>
<evidence type="ECO:0000256" key="4">
    <source>
        <dbReference type="ARBA" id="ARBA00022723"/>
    </source>
</evidence>
<dbReference type="FunFam" id="3.40.50.2000:FF:000023">
    <property type="entry name" value="ADP-heptose--LPS heptosyltransferase II"/>
    <property type="match status" value="1"/>
</dbReference>
<dbReference type="NCBIfam" id="TIGR01656">
    <property type="entry name" value="Histidinol-ppas"/>
    <property type="match status" value="1"/>
</dbReference>
<evidence type="ECO:0000256" key="3">
    <source>
        <dbReference type="ARBA" id="ARBA00022679"/>
    </source>
</evidence>
<dbReference type="CDD" id="cd07503">
    <property type="entry name" value="HAD_HisB-N"/>
    <property type="match status" value="1"/>
</dbReference>
<dbReference type="InterPro" id="IPR006549">
    <property type="entry name" value="HAD-SF_hydro_IIIA"/>
</dbReference>
<accession>A0A953JAH9</accession>
<evidence type="ECO:0000256" key="7">
    <source>
        <dbReference type="ARBA" id="ARBA00044042"/>
    </source>
</evidence>
<evidence type="ECO:0000256" key="6">
    <source>
        <dbReference type="ARBA" id="ARBA00043995"/>
    </source>
</evidence>